<organism evidence="2 3">
    <name type="scientific">Alsobacter metallidurans</name>
    <dbReference type="NCBI Taxonomy" id="340221"/>
    <lineage>
        <taxon>Bacteria</taxon>
        <taxon>Pseudomonadati</taxon>
        <taxon>Pseudomonadota</taxon>
        <taxon>Alphaproteobacteria</taxon>
        <taxon>Hyphomicrobiales</taxon>
        <taxon>Alsobacteraceae</taxon>
        <taxon>Alsobacter</taxon>
    </lineage>
</organism>
<sequence length="313" mass="32568">MIRSPGAYCLESDLNADADAIVIRSDYVSLDLKGHRLNGPTTPGTQTFGIRVKDASNVEIRNGTIAGFGIGVAITAPKTQPQRGSNTLDNVAIVGSRLRGASLAGDLNRVENSQFRDIGGDSIPDVVHTHGLFIAGAGALVRGNTFSEIRGSQEAPHAEGIALAFSGDLNGSVAENNVFENTPLAQSVDGPKHRSPSTYAIWFGGSGAGTVVAKGNRISNFVNGVIADVHATAFIFDNTMTNTVAPFSTRKKLRLQPGSAGDRPIGAVSTSGNRCVTTDPIVLSLSGRQPLLACETPDDVSFAALETGLANQN</sequence>
<keyword evidence="3" id="KW-1185">Reference proteome</keyword>
<evidence type="ECO:0000259" key="1">
    <source>
        <dbReference type="Pfam" id="PF13229"/>
    </source>
</evidence>
<reference evidence="2" key="2">
    <citation type="submission" date="2020-09" db="EMBL/GenBank/DDBJ databases">
        <authorList>
            <person name="Sun Q."/>
            <person name="Zhou Y."/>
        </authorList>
    </citation>
    <scope>NUCLEOTIDE SEQUENCE</scope>
    <source>
        <strain evidence="2">CGMCC 1.12214</strain>
    </source>
</reference>
<evidence type="ECO:0000313" key="3">
    <source>
        <dbReference type="Proteomes" id="UP000603912"/>
    </source>
</evidence>
<dbReference type="Pfam" id="PF13229">
    <property type="entry name" value="Beta_helix"/>
    <property type="match status" value="1"/>
</dbReference>
<feature type="domain" description="Right handed beta helix" evidence="1">
    <location>
        <begin position="49"/>
        <end position="237"/>
    </location>
</feature>
<name>A0A917I6L8_9HYPH</name>
<dbReference type="Proteomes" id="UP000603912">
    <property type="component" value="Unassembled WGS sequence"/>
</dbReference>
<gene>
    <name evidence="2" type="ORF">GCM10007036_19740</name>
</gene>
<dbReference type="InterPro" id="IPR011050">
    <property type="entry name" value="Pectin_lyase_fold/virulence"/>
</dbReference>
<dbReference type="RefSeq" id="WP_188517443.1">
    <property type="nucleotide sequence ID" value="NZ_BMES01000001.1"/>
</dbReference>
<dbReference type="EMBL" id="BMES01000001">
    <property type="protein sequence ID" value="GGH17911.1"/>
    <property type="molecule type" value="Genomic_DNA"/>
</dbReference>
<dbReference type="SUPFAM" id="SSF51126">
    <property type="entry name" value="Pectin lyase-like"/>
    <property type="match status" value="1"/>
</dbReference>
<accession>A0A917I6L8</accession>
<dbReference type="AlphaFoldDB" id="A0A917I6L8"/>
<comment type="caution">
    <text evidence="2">The sequence shown here is derived from an EMBL/GenBank/DDBJ whole genome shotgun (WGS) entry which is preliminary data.</text>
</comment>
<protein>
    <recommendedName>
        <fullName evidence="1">Right handed beta helix domain-containing protein</fullName>
    </recommendedName>
</protein>
<evidence type="ECO:0000313" key="2">
    <source>
        <dbReference type="EMBL" id="GGH17911.1"/>
    </source>
</evidence>
<dbReference type="InterPro" id="IPR039448">
    <property type="entry name" value="Beta_helix"/>
</dbReference>
<reference evidence="2" key="1">
    <citation type="journal article" date="2014" name="Int. J. Syst. Evol. Microbiol.">
        <title>Complete genome sequence of Corynebacterium casei LMG S-19264T (=DSM 44701T), isolated from a smear-ripened cheese.</title>
        <authorList>
            <consortium name="US DOE Joint Genome Institute (JGI-PGF)"/>
            <person name="Walter F."/>
            <person name="Albersmeier A."/>
            <person name="Kalinowski J."/>
            <person name="Ruckert C."/>
        </authorList>
    </citation>
    <scope>NUCLEOTIDE SEQUENCE</scope>
    <source>
        <strain evidence="2">CGMCC 1.12214</strain>
    </source>
</reference>
<proteinExistence type="predicted"/>
<dbReference type="Gene3D" id="2.160.20.10">
    <property type="entry name" value="Single-stranded right-handed beta-helix, Pectin lyase-like"/>
    <property type="match status" value="1"/>
</dbReference>
<dbReference type="InterPro" id="IPR012334">
    <property type="entry name" value="Pectin_lyas_fold"/>
</dbReference>